<dbReference type="AlphaFoldDB" id="A0AAD9NR81"/>
<dbReference type="Proteomes" id="UP001209878">
    <property type="component" value="Unassembled WGS sequence"/>
</dbReference>
<evidence type="ECO:0000313" key="2">
    <source>
        <dbReference type="Proteomes" id="UP001209878"/>
    </source>
</evidence>
<reference evidence="1" key="1">
    <citation type="journal article" date="2023" name="Mol. Biol. Evol.">
        <title>Third-Generation Sequencing Reveals the Adaptive Role of the Epigenome in Three Deep-Sea Polychaetes.</title>
        <authorList>
            <person name="Perez M."/>
            <person name="Aroh O."/>
            <person name="Sun Y."/>
            <person name="Lan Y."/>
            <person name="Juniper S.K."/>
            <person name="Young C.R."/>
            <person name="Angers B."/>
            <person name="Qian P.Y."/>
        </authorList>
    </citation>
    <scope>NUCLEOTIDE SEQUENCE</scope>
    <source>
        <strain evidence="1">R07B-5</strain>
    </source>
</reference>
<keyword evidence="2" id="KW-1185">Reference proteome</keyword>
<proteinExistence type="predicted"/>
<protein>
    <submittedName>
        <fullName evidence="1">Uncharacterized protein</fullName>
    </submittedName>
</protein>
<comment type="caution">
    <text evidence="1">The sequence shown here is derived from an EMBL/GenBank/DDBJ whole genome shotgun (WGS) entry which is preliminary data.</text>
</comment>
<dbReference type="EMBL" id="JAODUO010000659">
    <property type="protein sequence ID" value="KAK2176514.1"/>
    <property type="molecule type" value="Genomic_DNA"/>
</dbReference>
<organism evidence="1 2">
    <name type="scientific">Ridgeia piscesae</name>
    <name type="common">Tubeworm</name>
    <dbReference type="NCBI Taxonomy" id="27915"/>
    <lineage>
        <taxon>Eukaryota</taxon>
        <taxon>Metazoa</taxon>
        <taxon>Spiralia</taxon>
        <taxon>Lophotrochozoa</taxon>
        <taxon>Annelida</taxon>
        <taxon>Polychaeta</taxon>
        <taxon>Sedentaria</taxon>
        <taxon>Canalipalpata</taxon>
        <taxon>Sabellida</taxon>
        <taxon>Siboglinidae</taxon>
        <taxon>Ridgeia</taxon>
    </lineage>
</organism>
<name>A0AAD9NR81_RIDPI</name>
<sequence length="132" mass="14861">MSERDCPWRVVGRSVGRRSDTELLLDSVLGWVSLTPRCPWTCRLSCWGHSAHCPTGDGCCRTSRCRSSRSVRAPRRTAGYCRPAVSPSIPCPVVCSSYRPQWRTTEHASVQSDTRLIYVVRMSSYPFHLGTI</sequence>
<accession>A0AAD9NR81</accession>
<gene>
    <name evidence="1" type="ORF">NP493_660g02008</name>
</gene>
<evidence type="ECO:0000313" key="1">
    <source>
        <dbReference type="EMBL" id="KAK2176514.1"/>
    </source>
</evidence>